<evidence type="ECO:0000313" key="3">
    <source>
        <dbReference type="Proteomes" id="UP001174934"/>
    </source>
</evidence>
<name>A0AA39X7R0_9PEZI</name>
<dbReference type="Proteomes" id="UP001174934">
    <property type="component" value="Unassembled WGS sequence"/>
</dbReference>
<dbReference type="AlphaFoldDB" id="A0AA39X7R0"/>
<keyword evidence="3" id="KW-1185">Reference proteome</keyword>
<evidence type="ECO:0000313" key="2">
    <source>
        <dbReference type="EMBL" id="KAK0628874.1"/>
    </source>
</evidence>
<accession>A0AA39X7R0</accession>
<feature type="region of interest" description="Disordered" evidence="1">
    <location>
        <begin position="1"/>
        <end position="56"/>
    </location>
</feature>
<feature type="region of interest" description="Disordered" evidence="1">
    <location>
        <begin position="73"/>
        <end position="92"/>
    </location>
</feature>
<sequence>MSNSDATPRSRLQATLTDATLRCHTQMPHPDPGSRPHSEMPHSEMPHSQMPHSQMPYSDATLRCHTQIPAPGHTHRCHTQMPHSDATPRSRLQATPRCHIQTRFQDVPTCPGCRPQTHSKATLGRHNQKPAPDSTGNRDHSEISGHPVPIQPKPQWTAQADNIQGRRSQVNLTKKKPSKK</sequence>
<protein>
    <submittedName>
        <fullName evidence="2">Uncharacterized protein</fullName>
    </submittedName>
</protein>
<evidence type="ECO:0000256" key="1">
    <source>
        <dbReference type="SAM" id="MobiDB-lite"/>
    </source>
</evidence>
<comment type="caution">
    <text evidence="2">The sequence shown here is derived from an EMBL/GenBank/DDBJ whole genome shotgun (WGS) entry which is preliminary data.</text>
</comment>
<feature type="compositionally biased region" description="Polar residues" evidence="1">
    <location>
        <begin position="154"/>
        <end position="172"/>
    </location>
</feature>
<feature type="compositionally biased region" description="Basic and acidic residues" evidence="1">
    <location>
        <begin position="32"/>
        <end position="45"/>
    </location>
</feature>
<gene>
    <name evidence="2" type="ORF">B0T17DRAFT_169024</name>
</gene>
<proteinExistence type="predicted"/>
<feature type="region of interest" description="Disordered" evidence="1">
    <location>
        <begin position="110"/>
        <end position="180"/>
    </location>
</feature>
<dbReference type="EMBL" id="JAULSR010000002">
    <property type="protein sequence ID" value="KAK0628874.1"/>
    <property type="molecule type" value="Genomic_DNA"/>
</dbReference>
<reference evidence="2" key="1">
    <citation type="submission" date="2023-06" db="EMBL/GenBank/DDBJ databases">
        <title>Genome-scale phylogeny and comparative genomics of the fungal order Sordariales.</title>
        <authorList>
            <consortium name="Lawrence Berkeley National Laboratory"/>
            <person name="Hensen N."/>
            <person name="Bonometti L."/>
            <person name="Westerberg I."/>
            <person name="Brannstrom I.O."/>
            <person name="Guillou S."/>
            <person name="Cros-Aarteil S."/>
            <person name="Calhoun S."/>
            <person name="Haridas S."/>
            <person name="Kuo A."/>
            <person name="Mondo S."/>
            <person name="Pangilinan J."/>
            <person name="Riley R."/>
            <person name="LaButti K."/>
            <person name="Andreopoulos B."/>
            <person name="Lipzen A."/>
            <person name="Chen C."/>
            <person name="Yanf M."/>
            <person name="Daum C."/>
            <person name="Ng V."/>
            <person name="Clum A."/>
            <person name="Steindorff A."/>
            <person name="Ohm R."/>
            <person name="Martin F."/>
            <person name="Silar P."/>
            <person name="Natvig D."/>
            <person name="Lalanne C."/>
            <person name="Gautier V."/>
            <person name="Ament-velasquez S.L."/>
            <person name="Kruys A."/>
            <person name="Hutchinson M.I."/>
            <person name="Powell A.J."/>
            <person name="Barry K."/>
            <person name="Miller A.N."/>
            <person name="Grigoriev I.V."/>
            <person name="Debuchy R."/>
            <person name="Gladieux P."/>
            <person name="Thoren M.H."/>
            <person name="Johannesson H."/>
        </authorList>
    </citation>
    <scope>NUCLEOTIDE SEQUENCE</scope>
    <source>
        <strain evidence="2">SMH3391-2</strain>
    </source>
</reference>
<organism evidence="2 3">
    <name type="scientific">Bombardia bombarda</name>
    <dbReference type="NCBI Taxonomy" id="252184"/>
    <lineage>
        <taxon>Eukaryota</taxon>
        <taxon>Fungi</taxon>
        <taxon>Dikarya</taxon>
        <taxon>Ascomycota</taxon>
        <taxon>Pezizomycotina</taxon>
        <taxon>Sordariomycetes</taxon>
        <taxon>Sordariomycetidae</taxon>
        <taxon>Sordariales</taxon>
        <taxon>Lasiosphaeriaceae</taxon>
        <taxon>Bombardia</taxon>
    </lineage>
</organism>
<feature type="compositionally biased region" description="Polar residues" evidence="1">
    <location>
        <begin position="1"/>
        <end position="18"/>
    </location>
</feature>